<dbReference type="Pfam" id="PF02563">
    <property type="entry name" value="Poly_export"/>
    <property type="match status" value="1"/>
</dbReference>
<evidence type="ECO:0000256" key="6">
    <source>
        <dbReference type="ARBA" id="ARBA00022692"/>
    </source>
</evidence>
<dbReference type="GO" id="GO:0015159">
    <property type="term" value="F:polysaccharide transmembrane transporter activity"/>
    <property type="evidence" value="ECO:0007669"/>
    <property type="project" value="InterPro"/>
</dbReference>
<evidence type="ECO:0000313" key="19">
    <source>
        <dbReference type="Proteomes" id="UP001451782"/>
    </source>
</evidence>
<organism evidence="18 19">
    <name type="scientific">Yoonia algicola</name>
    <dbReference type="NCBI Taxonomy" id="3137368"/>
    <lineage>
        <taxon>Bacteria</taxon>
        <taxon>Pseudomonadati</taxon>
        <taxon>Pseudomonadota</taxon>
        <taxon>Alphaproteobacteria</taxon>
        <taxon>Rhodobacterales</taxon>
        <taxon>Paracoccaceae</taxon>
        <taxon>Yoonia</taxon>
    </lineage>
</organism>
<evidence type="ECO:0000256" key="8">
    <source>
        <dbReference type="ARBA" id="ARBA00023047"/>
    </source>
</evidence>
<feature type="domain" description="Polysaccharide export protein N-terminal" evidence="16">
    <location>
        <begin position="69"/>
        <end position="153"/>
    </location>
</feature>
<dbReference type="GO" id="GO:0009279">
    <property type="term" value="C:cell outer membrane"/>
    <property type="evidence" value="ECO:0007669"/>
    <property type="project" value="UniProtKB-SubCell"/>
</dbReference>
<keyword evidence="11" id="KW-0472">Membrane</keyword>
<dbReference type="GO" id="GO:0046930">
    <property type="term" value="C:pore complex"/>
    <property type="evidence" value="ECO:0007669"/>
    <property type="project" value="UniProtKB-KW"/>
</dbReference>
<evidence type="ECO:0000256" key="13">
    <source>
        <dbReference type="ARBA" id="ARBA00023237"/>
    </source>
</evidence>
<evidence type="ECO:0000256" key="4">
    <source>
        <dbReference type="ARBA" id="ARBA00022452"/>
    </source>
</evidence>
<protein>
    <submittedName>
        <fullName evidence="18">Polysaccharide biosynthesis/export family protein</fullName>
    </submittedName>
</protein>
<evidence type="ECO:0000256" key="14">
    <source>
        <dbReference type="ARBA" id="ARBA00023288"/>
    </source>
</evidence>
<evidence type="ECO:0000256" key="11">
    <source>
        <dbReference type="ARBA" id="ARBA00023136"/>
    </source>
</evidence>
<feature type="domain" description="SLBB" evidence="17">
    <location>
        <begin position="243"/>
        <end position="325"/>
    </location>
</feature>
<evidence type="ECO:0000256" key="5">
    <source>
        <dbReference type="ARBA" id="ARBA00022597"/>
    </source>
</evidence>
<evidence type="ECO:0000256" key="12">
    <source>
        <dbReference type="ARBA" id="ARBA00023139"/>
    </source>
</evidence>
<reference evidence="18 19" key="1">
    <citation type="submission" date="2024-04" db="EMBL/GenBank/DDBJ databases">
        <title>Phylogenomic analyses of a clade within the roseobacter group suggest taxonomic reassignments of species of the genera Aestuariivita, Citreicella, Loktanella, Nautella, Pelagibaca, Ruegeria, Thalassobius, Thiobacimonas and Tropicibacter, and the proposal o.</title>
        <authorList>
            <person name="Jeon C.O."/>
        </authorList>
    </citation>
    <scope>NUCLEOTIDE SEQUENCE [LARGE SCALE GENOMIC DNA]</scope>
    <source>
        <strain evidence="18 19">G8-12</strain>
    </source>
</reference>
<dbReference type="PANTHER" id="PTHR33619">
    <property type="entry name" value="POLYSACCHARIDE EXPORT PROTEIN GFCE-RELATED"/>
    <property type="match status" value="1"/>
</dbReference>
<name>A0AAN0NIF4_9RHOB</name>
<dbReference type="AlphaFoldDB" id="A0AAN0NIF4"/>
<evidence type="ECO:0000256" key="9">
    <source>
        <dbReference type="ARBA" id="ARBA00023065"/>
    </source>
</evidence>
<dbReference type="Proteomes" id="UP001451782">
    <property type="component" value="Chromosome"/>
</dbReference>
<keyword evidence="4" id="KW-1134">Transmembrane beta strand</keyword>
<keyword evidence="8" id="KW-0625">Polysaccharide transport</keyword>
<dbReference type="GO" id="GO:0006811">
    <property type="term" value="P:monoatomic ion transport"/>
    <property type="evidence" value="ECO:0007669"/>
    <property type="project" value="UniProtKB-KW"/>
</dbReference>
<evidence type="ECO:0000256" key="2">
    <source>
        <dbReference type="ARBA" id="ARBA00009450"/>
    </source>
</evidence>
<dbReference type="InterPro" id="IPR049712">
    <property type="entry name" value="Poly_export"/>
</dbReference>
<evidence type="ECO:0000256" key="7">
    <source>
        <dbReference type="ARBA" id="ARBA00022729"/>
    </source>
</evidence>
<dbReference type="Gene3D" id="3.10.560.10">
    <property type="entry name" value="Outer membrane lipoprotein wza domain like"/>
    <property type="match status" value="2"/>
</dbReference>
<sequence>MMRFLIALLFGLGLTACADGVSEFPVASSAQDSLTDSVSIVRLSAENIGSFRRELAQPPENVGGLPRSAAWNYRVAPGDILSVLVFNHPELTMPAGPERSAAESGFRVQSDGTFFYPFVGQVQAAGLAPEEIRANLMLSLAEYIADPQLEVRVAAFNSQSINITGAVAKPQRLPVTTVPMTLLDAVNAAGGLDPAADPQRAMIQRNGRAYNVDLEGFLERGQIGNNPMLGSGDVIYIPARAPQEVFILGEVGRPAGVDLAGEELSLTQALARQGGLDALRADARGIFVFRGNNDNMTVFQLSVESPSGFLLGTRFNLEAGDVVYVTRSSRQRWNDTINGLLPTVGAIASTNTTVDAL</sequence>
<dbReference type="PANTHER" id="PTHR33619:SF3">
    <property type="entry name" value="POLYSACCHARIDE EXPORT PROTEIN GFCE-RELATED"/>
    <property type="match status" value="1"/>
</dbReference>
<dbReference type="PROSITE" id="PS51257">
    <property type="entry name" value="PROKAR_LIPOPROTEIN"/>
    <property type="match status" value="1"/>
</dbReference>
<gene>
    <name evidence="18" type="ORF">AABB28_07830</name>
</gene>
<keyword evidence="12" id="KW-0564">Palmitate</keyword>
<comment type="similarity">
    <text evidence="2">Belongs to the BexD/CtrA/VexA family.</text>
</comment>
<keyword evidence="14" id="KW-0449">Lipoprotein</keyword>
<evidence type="ECO:0000256" key="3">
    <source>
        <dbReference type="ARBA" id="ARBA00022448"/>
    </source>
</evidence>
<keyword evidence="5" id="KW-0762">Sugar transport</keyword>
<dbReference type="EMBL" id="CP151762">
    <property type="protein sequence ID" value="WZU65160.1"/>
    <property type="molecule type" value="Genomic_DNA"/>
</dbReference>
<keyword evidence="13" id="KW-0998">Cell outer membrane</keyword>
<dbReference type="Pfam" id="PF22461">
    <property type="entry name" value="SLBB_2"/>
    <property type="match status" value="2"/>
</dbReference>
<dbReference type="InterPro" id="IPR054765">
    <property type="entry name" value="SLBB_dom"/>
</dbReference>
<dbReference type="KEGG" id="yag:AABB28_07830"/>
<evidence type="ECO:0000256" key="10">
    <source>
        <dbReference type="ARBA" id="ARBA00023114"/>
    </source>
</evidence>
<proteinExistence type="inferred from homology"/>
<evidence type="ECO:0000313" key="18">
    <source>
        <dbReference type="EMBL" id="WZU65160.1"/>
    </source>
</evidence>
<keyword evidence="19" id="KW-1185">Reference proteome</keyword>
<feature type="signal peptide" evidence="15">
    <location>
        <begin position="1"/>
        <end position="18"/>
    </location>
</feature>
<evidence type="ECO:0000259" key="17">
    <source>
        <dbReference type="Pfam" id="PF22461"/>
    </source>
</evidence>
<comment type="subcellular location">
    <subcellularLocation>
        <location evidence="1">Cell outer membrane</location>
        <topology evidence="1">Multi-pass membrane protein</topology>
    </subcellularLocation>
</comment>
<evidence type="ECO:0000259" key="16">
    <source>
        <dbReference type="Pfam" id="PF02563"/>
    </source>
</evidence>
<dbReference type="GO" id="GO:0015288">
    <property type="term" value="F:porin activity"/>
    <property type="evidence" value="ECO:0007669"/>
    <property type="project" value="UniProtKB-KW"/>
</dbReference>
<feature type="chain" id="PRO_5042860007" evidence="15">
    <location>
        <begin position="19"/>
        <end position="357"/>
    </location>
</feature>
<dbReference type="Gene3D" id="3.30.1950.10">
    <property type="entry name" value="wza like domain"/>
    <property type="match status" value="1"/>
</dbReference>
<keyword evidence="7 15" id="KW-0732">Signal</keyword>
<keyword evidence="3" id="KW-0813">Transport</keyword>
<keyword evidence="9" id="KW-0406">Ion transport</keyword>
<evidence type="ECO:0000256" key="1">
    <source>
        <dbReference type="ARBA" id="ARBA00004571"/>
    </source>
</evidence>
<keyword evidence="10" id="KW-0626">Porin</keyword>
<dbReference type="RefSeq" id="WP_342071508.1">
    <property type="nucleotide sequence ID" value="NZ_CP151762.1"/>
</dbReference>
<evidence type="ECO:0000256" key="15">
    <source>
        <dbReference type="SAM" id="SignalP"/>
    </source>
</evidence>
<feature type="domain" description="SLBB" evidence="17">
    <location>
        <begin position="159"/>
        <end position="237"/>
    </location>
</feature>
<dbReference type="InterPro" id="IPR003715">
    <property type="entry name" value="Poly_export_N"/>
</dbReference>
<keyword evidence="6" id="KW-0812">Transmembrane</keyword>
<accession>A0AAN0NIF4</accession>